<dbReference type="PANTHER" id="PTHR48094:SF12">
    <property type="entry name" value="PARKINSON DISEASE PROTEIN 7 HOMOLOG"/>
    <property type="match status" value="1"/>
</dbReference>
<evidence type="ECO:0000313" key="3">
    <source>
        <dbReference type="Proteomes" id="UP000628463"/>
    </source>
</evidence>
<proteinExistence type="predicted"/>
<dbReference type="Proteomes" id="UP000628463">
    <property type="component" value="Unassembled WGS sequence"/>
</dbReference>
<evidence type="ECO:0000259" key="1">
    <source>
        <dbReference type="Pfam" id="PF01965"/>
    </source>
</evidence>
<organism evidence="2 3">
    <name type="scientific">Lachnospira hominis</name>
    <name type="common">ex Liu et al. 2021</name>
    <dbReference type="NCBI Taxonomy" id="2763051"/>
    <lineage>
        <taxon>Bacteria</taxon>
        <taxon>Bacillati</taxon>
        <taxon>Bacillota</taxon>
        <taxon>Clostridia</taxon>
        <taxon>Lachnospirales</taxon>
        <taxon>Lachnospiraceae</taxon>
        <taxon>Lachnospira</taxon>
    </lineage>
</organism>
<dbReference type="PANTHER" id="PTHR48094">
    <property type="entry name" value="PROTEIN/NUCLEIC ACID DEGLYCASE DJ-1-RELATED"/>
    <property type="match status" value="1"/>
</dbReference>
<keyword evidence="3" id="KW-1185">Reference proteome</keyword>
<name>A0ABR7FYE7_9FIRM</name>
<dbReference type="RefSeq" id="WP_021867180.1">
    <property type="nucleotide sequence ID" value="NZ_JACOPD010000002.1"/>
</dbReference>
<dbReference type="Pfam" id="PF01965">
    <property type="entry name" value="DJ-1_PfpI"/>
    <property type="match status" value="1"/>
</dbReference>
<dbReference type="InterPro" id="IPR002818">
    <property type="entry name" value="DJ-1/PfpI"/>
</dbReference>
<dbReference type="InterPro" id="IPR029062">
    <property type="entry name" value="Class_I_gatase-like"/>
</dbReference>
<sequence>MKVTAFLTDGFETVEALAVIDICRRAGIDTDTVSITGDKNVISAQNIPVKADYFFDEVNLEESDLLFLPGGPGHKSYMENEKLLNALKEHDKKGKRIAAICAAPSILGRIGLLKGKKATCFPGFEKYLDGAQVLLAPVRVVTDGNITTSRGMGTSVDLGLEIVKLLISEEKAKELAASTQYAD</sequence>
<evidence type="ECO:0000313" key="2">
    <source>
        <dbReference type="EMBL" id="MBC5680218.1"/>
    </source>
</evidence>
<accession>A0ABR7FYE7</accession>
<dbReference type="CDD" id="cd03135">
    <property type="entry name" value="GATase1_DJ-1"/>
    <property type="match status" value="1"/>
</dbReference>
<dbReference type="InterPro" id="IPR050325">
    <property type="entry name" value="Prot/Nucl_acid_deglycase"/>
</dbReference>
<dbReference type="Gene3D" id="3.40.50.880">
    <property type="match status" value="1"/>
</dbReference>
<gene>
    <name evidence="2" type="ORF">H8S01_04480</name>
</gene>
<comment type="caution">
    <text evidence="2">The sequence shown here is derived from an EMBL/GenBank/DDBJ whole genome shotgun (WGS) entry which is preliminary data.</text>
</comment>
<protein>
    <submittedName>
        <fullName evidence="2">DJ-1/PfpI family protein</fullName>
    </submittedName>
</protein>
<dbReference type="NCBIfam" id="TIGR01383">
    <property type="entry name" value="not_thiJ"/>
    <property type="match status" value="1"/>
</dbReference>
<dbReference type="EMBL" id="JACOPD010000002">
    <property type="protein sequence ID" value="MBC5680218.1"/>
    <property type="molecule type" value="Genomic_DNA"/>
</dbReference>
<reference evidence="2 3" key="1">
    <citation type="submission" date="2020-08" db="EMBL/GenBank/DDBJ databases">
        <title>Genome public.</title>
        <authorList>
            <person name="Liu C."/>
            <person name="Sun Q."/>
        </authorList>
    </citation>
    <scope>NUCLEOTIDE SEQUENCE [LARGE SCALE GENOMIC DNA]</scope>
    <source>
        <strain evidence="2 3">NSJ-43</strain>
    </source>
</reference>
<dbReference type="SUPFAM" id="SSF52317">
    <property type="entry name" value="Class I glutamine amidotransferase-like"/>
    <property type="match status" value="1"/>
</dbReference>
<dbReference type="InterPro" id="IPR006287">
    <property type="entry name" value="DJ-1"/>
</dbReference>
<feature type="domain" description="DJ-1/PfpI" evidence="1">
    <location>
        <begin position="1"/>
        <end position="164"/>
    </location>
</feature>